<evidence type="ECO:0000313" key="1">
    <source>
        <dbReference type="EMBL" id="CEP08772.1"/>
    </source>
</evidence>
<dbReference type="AlphaFoldDB" id="A0A0B7MUE9"/>
<dbReference type="EMBL" id="LN720354">
    <property type="protein sequence ID" value="CEP08772.1"/>
    <property type="molecule type" value="Genomic_DNA"/>
</dbReference>
<dbReference type="OrthoDB" id="2279551at2759"/>
<protein>
    <submittedName>
        <fullName evidence="1">Uncharacterized protein</fullName>
    </submittedName>
</protein>
<reference evidence="1 2" key="1">
    <citation type="submission" date="2014-09" db="EMBL/GenBank/DDBJ databases">
        <authorList>
            <person name="Ellenberger Sabrina"/>
        </authorList>
    </citation>
    <scope>NUCLEOTIDE SEQUENCE [LARGE SCALE GENOMIC DNA]</scope>
    <source>
        <strain evidence="1 2">CBS 412.66</strain>
    </source>
</reference>
<dbReference type="Gene3D" id="3.30.420.10">
    <property type="entry name" value="Ribonuclease H-like superfamily/Ribonuclease H"/>
    <property type="match status" value="1"/>
</dbReference>
<accession>A0A0B7MUE9</accession>
<evidence type="ECO:0000313" key="2">
    <source>
        <dbReference type="Proteomes" id="UP000054107"/>
    </source>
</evidence>
<dbReference type="InterPro" id="IPR012337">
    <property type="entry name" value="RNaseH-like_sf"/>
</dbReference>
<dbReference type="GO" id="GO:0003676">
    <property type="term" value="F:nucleic acid binding"/>
    <property type="evidence" value="ECO:0007669"/>
    <property type="project" value="InterPro"/>
</dbReference>
<dbReference type="SUPFAM" id="SSF53098">
    <property type="entry name" value="Ribonuclease H-like"/>
    <property type="match status" value="1"/>
</dbReference>
<keyword evidence="2" id="KW-1185">Reference proteome</keyword>
<dbReference type="STRING" id="35722.A0A0B7MUE9"/>
<dbReference type="Proteomes" id="UP000054107">
    <property type="component" value="Unassembled WGS sequence"/>
</dbReference>
<organism evidence="1 2">
    <name type="scientific">Parasitella parasitica</name>
    <dbReference type="NCBI Taxonomy" id="35722"/>
    <lineage>
        <taxon>Eukaryota</taxon>
        <taxon>Fungi</taxon>
        <taxon>Fungi incertae sedis</taxon>
        <taxon>Mucoromycota</taxon>
        <taxon>Mucoromycotina</taxon>
        <taxon>Mucoromycetes</taxon>
        <taxon>Mucorales</taxon>
        <taxon>Mucorineae</taxon>
        <taxon>Mucoraceae</taxon>
        <taxon>Parasitella</taxon>
    </lineage>
</organism>
<sequence>MLRLPKTPTIRCGNWEAVNLSGEQQKYAALDAWVALEIYNRAKNLPRVNQKVTQKSSIGTFVAIYTKSSKRIVASGYGYICDPSEVEDDKTSTLNENDLISVKIINVKIPGMIVDCYSSSDGCITLDSLGSLPVCCYISAKCLRTASELIFNANHATTSENAEQIQNATATTDISNNTTNELSNTVPSRIIKDAFHIMQMIRVSLKHGMSKDFARRFRDALFVVDPQDKKNVESYLASIGTNWNDYMVKNPDFILERVKRFIPPPDELYKSVKLLFDNYGNAICASSGKPLFNDDAWKDANAVLEEIRCGHVSDVKNGPPLYTELGYDTNNLMRYRCSRGTSSVEGSVHMNIVRKFASYNAGPRLTDAVLADYRLYHNIN</sequence>
<feature type="non-terminal residue" evidence="1">
    <location>
        <position position="380"/>
    </location>
</feature>
<proteinExistence type="predicted"/>
<dbReference type="InterPro" id="IPR036397">
    <property type="entry name" value="RNaseH_sf"/>
</dbReference>
<gene>
    <name evidence="1" type="primary">PARPA_02155.1 scaffold 3406</name>
</gene>
<name>A0A0B7MUE9_9FUNG</name>